<keyword evidence="2" id="KW-0255">Endonuclease</keyword>
<dbReference type="EMBL" id="JACBZO010000001">
    <property type="protein sequence ID" value="NYI42186.1"/>
    <property type="molecule type" value="Genomic_DNA"/>
</dbReference>
<keyword evidence="2" id="KW-0540">Nuclease</keyword>
<keyword evidence="2" id="KW-0378">Hydrolase</keyword>
<dbReference type="Gene3D" id="3.40.960.10">
    <property type="entry name" value="VSR Endonuclease"/>
    <property type="match status" value="1"/>
</dbReference>
<keyword evidence="3" id="KW-1185">Reference proteome</keyword>
<sequence>MRNNDAVTLVETLKRTPHAHDRHAIERRWPRAALRAAVRSGAVTRLLPTLYAATEHAESTLTRAHAATTWVGSGSVVIGAAAASAWELCEPPRVITVTAPLSMSRAVPPWLSLKRLAERPPSALWHGCPVAMPGWAIATAYGHLPRHQADEMVYRAVRRGLATPGEIGEVAASLSSVRHRRELESTLAAAAAGSESYLETVGLRAVFSTNDFAGFIRQHRVLADGASYRLDMYDPVTRTAVELDGAVAHGGAGQRERDARRDVRLASIGIVTLRFVYRDLTERPAWCRAMVTSATARRGVARVGMSGDSDASHAFEWA</sequence>
<reference evidence="2 3" key="1">
    <citation type="submission" date="2020-07" db="EMBL/GenBank/DDBJ databases">
        <title>Sequencing the genomes of 1000 actinobacteria strains.</title>
        <authorList>
            <person name="Klenk H.-P."/>
        </authorList>
    </citation>
    <scope>NUCLEOTIDE SEQUENCE [LARGE SCALE GENOMIC DNA]</scope>
    <source>
        <strain evidence="2 3">DSM 19970</strain>
    </source>
</reference>
<evidence type="ECO:0000259" key="1">
    <source>
        <dbReference type="Pfam" id="PF04480"/>
    </source>
</evidence>
<name>A0A7Y9ZBM3_9MICO</name>
<dbReference type="InterPro" id="IPR007569">
    <property type="entry name" value="DUF559"/>
</dbReference>
<organism evidence="2 3">
    <name type="scientific">Demequina lutea</name>
    <dbReference type="NCBI Taxonomy" id="431489"/>
    <lineage>
        <taxon>Bacteria</taxon>
        <taxon>Bacillati</taxon>
        <taxon>Actinomycetota</taxon>
        <taxon>Actinomycetes</taxon>
        <taxon>Micrococcales</taxon>
        <taxon>Demequinaceae</taxon>
        <taxon>Demequina</taxon>
    </lineage>
</organism>
<dbReference type="Pfam" id="PF04480">
    <property type="entry name" value="DUF559"/>
    <property type="match status" value="1"/>
</dbReference>
<dbReference type="AlphaFoldDB" id="A0A7Y9ZBM3"/>
<gene>
    <name evidence="2" type="ORF">BKA03_002305</name>
</gene>
<dbReference type="OrthoDB" id="2594539at2"/>
<protein>
    <submittedName>
        <fullName evidence="2">Very-short-patch-repair endonuclease</fullName>
    </submittedName>
</protein>
<accession>A0A7Y9ZBM3</accession>
<dbReference type="Proteomes" id="UP000547973">
    <property type="component" value="Unassembled WGS sequence"/>
</dbReference>
<evidence type="ECO:0000313" key="2">
    <source>
        <dbReference type="EMBL" id="NYI42186.1"/>
    </source>
</evidence>
<proteinExistence type="predicted"/>
<feature type="domain" description="DUF559" evidence="1">
    <location>
        <begin position="215"/>
        <end position="280"/>
    </location>
</feature>
<dbReference type="GO" id="GO:0004519">
    <property type="term" value="F:endonuclease activity"/>
    <property type="evidence" value="ECO:0007669"/>
    <property type="project" value="UniProtKB-KW"/>
</dbReference>
<evidence type="ECO:0000313" key="3">
    <source>
        <dbReference type="Proteomes" id="UP000547973"/>
    </source>
</evidence>
<dbReference type="RefSeq" id="WP_062074061.1">
    <property type="nucleotide sequence ID" value="NZ_BBRC01000002.1"/>
</dbReference>
<comment type="caution">
    <text evidence="2">The sequence shown here is derived from an EMBL/GenBank/DDBJ whole genome shotgun (WGS) entry which is preliminary data.</text>
</comment>